<dbReference type="InterPro" id="IPR007554">
    <property type="entry name" value="Glycerophosphate_synth"/>
</dbReference>
<dbReference type="EMBL" id="CP003557">
    <property type="protein sequence ID" value="AFN74721.1"/>
    <property type="molecule type" value="Genomic_DNA"/>
</dbReference>
<dbReference type="OrthoDB" id="166868at2"/>
<gene>
    <name evidence="1" type="ordered locus">MROS_1484</name>
</gene>
<dbReference type="STRING" id="1191523.MROS_1484"/>
<protein>
    <submittedName>
        <fullName evidence="1">Uncharacterized protein</fullName>
    </submittedName>
</protein>
<reference evidence="1 2" key="1">
    <citation type="journal article" date="2013" name="PLoS ONE">
        <title>Genomic analysis of Melioribacter roseus, facultatively anaerobic organotrophic bacterium representing a novel deep lineage within Bacteriodetes/Chlorobi group.</title>
        <authorList>
            <person name="Kadnikov V.V."/>
            <person name="Mardanov A.V."/>
            <person name="Podosokorskaya O.A."/>
            <person name="Gavrilov S.N."/>
            <person name="Kublanov I.V."/>
            <person name="Beletsky A.V."/>
            <person name="Bonch-Osmolovskaya E.A."/>
            <person name="Ravin N.V."/>
        </authorList>
    </citation>
    <scope>NUCLEOTIDE SEQUENCE [LARGE SCALE GENOMIC DNA]</scope>
    <source>
        <strain evidence="2">JCM 17771 / P3M-2</strain>
    </source>
</reference>
<evidence type="ECO:0000313" key="1">
    <source>
        <dbReference type="EMBL" id="AFN74721.1"/>
    </source>
</evidence>
<organism evidence="1 2">
    <name type="scientific">Melioribacter roseus (strain DSM 23840 / JCM 17771 / VKM B-2668 / P3M-2)</name>
    <dbReference type="NCBI Taxonomy" id="1191523"/>
    <lineage>
        <taxon>Bacteria</taxon>
        <taxon>Pseudomonadati</taxon>
        <taxon>Ignavibacteriota</taxon>
        <taxon>Ignavibacteria</taxon>
        <taxon>Ignavibacteriales</taxon>
        <taxon>Melioribacteraceae</taxon>
        <taxon>Melioribacter</taxon>
    </lineage>
</organism>
<dbReference type="HOGENOM" id="CLU_773163_0_0_10"/>
<dbReference type="Pfam" id="PF04464">
    <property type="entry name" value="Glyphos_transf"/>
    <property type="match status" value="1"/>
</dbReference>
<sequence length="335" mass="38584">MKKKILFIGGSLNQTTMMHKISKYFEDYDCYFTPFYDDGYIGWFASKGILDFTILGGNFKKMTLEYLESNNLKIDYKGKRHDYDLVYTCADLIVPKNIRNKKLILVQEGMTDPENFAFYLVKYFNFPRWIASTSTMGMSNLYDIFCVASEGYKELFARKGADPNKIFVTGIPNFDNAKEFLNNDFPHKNYVLVATSDTRETFKYENRKKFIKKCVKIANGRQLIFKLHPNENAERATREINKYAPGALVYHNANTNHMIANCDVLITKYSSVVYIGLALGKEVYSSFDIEELKKLMPIQNNGTSAERIAKLGLHFLESPSNSLNEIHQNFDLITA</sequence>
<dbReference type="KEGG" id="mro:MROS_1484"/>
<dbReference type="eggNOG" id="COG1887">
    <property type="taxonomic scope" value="Bacteria"/>
</dbReference>
<accession>I7A484</accession>
<dbReference type="GO" id="GO:0016020">
    <property type="term" value="C:membrane"/>
    <property type="evidence" value="ECO:0007669"/>
    <property type="project" value="InterPro"/>
</dbReference>
<keyword evidence="2" id="KW-1185">Reference proteome</keyword>
<dbReference type="RefSeq" id="WP_014856155.1">
    <property type="nucleotide sequence ID" value="NC_018178.1"/>
</dbReference>
<evidence type="ECO:0000313" key="2">
    <source>
        <dbReference type="Proteomes" id="UP000009011"/>
    </source>
</evidence>
<dbReference type="AlphaFoldDB" id="I7A484"/>
<proteinExistence type="predicted"/>
<dbReference type="SUPFAM" id="SSF53756">
    <property type="entry name" value="UDP-Glycosyltransferase/glycogen phosphorylase"/>
    <property type="match status" value="1"/>
</dbReference>
<dbReference type="Proteomes" id="UP000009011">
    <property type="component" value="Chromosome"/>
</dbReference>
<dbReference type="GO" id="GO:0047355">
    <property type="term" value="F:CDP-glycerol glycerophosphotransferase activity"/>
    <property type="evidence" value="ECO:0007669"/>
    <property type="project" value="InterPro"/>
</dbReference>
<name>I7A484_MELRP</name>
<dbReference type="Gene3D" id="3.40.50.12580">
    <property type="match status" value="1"/>
</dbReference>
<dbReference type="InterPro" id="IPR043148">
    <property type="entry name" value="TagF_C"/>
</dbReference>